<keyword evidence="5" id="KW-1003">Cell membrane</keyword>
<dbReference type="InterPro" id="IPR041610">
    <property type="entry name" value="ArlS_N"/>
</dbReference>
<evidence type="ECO:0000256" key="9">
    <source>
        <dbReference type="ARBA" id="ARBA00022741"/>
    </source>
</evidence>
<feature type="transmembrane region" description="Helical" evidence="15">
    <location>
        <begin position="21"/>
        <end position="40"/>
    </location>
</feature>
<feature type="transmembrane region" description="Helical" evidence="15">
    <location>
        <begin position="161"/>
        <end position="184"/>
    </location>
</feature>
<dbReference type="SUPFAM" id="SSF47384">
    <property type="entry name" value="Homodimeric domain of signal transducing histidine kinase"/>
    <property type="match status" value="1"/>
</dbReference>
<dbReference type="SMART" id="SM00388">
    <property type="entry name" value="HisKA"/>
    <property type="match status" value="1"/>
</dbReference>
<gene>
    <name evidence="18" type="ORF">SAMN05421578_1126</name>
</gene>
<dbReference type="Gene3D" id="1.10.287.130">
    <property type="match status" value="1"/>
</dbReference>
<evidence type="ECO:0000256" key="6">
    <source>
        <dbReference type="ARBA" id="ARBA00022553"/>
    </source>
</evidence>
<dbReference type="GO" id="GO:0016301">
    <property type="term" value="F:kinase activity"/>
    <property type="evidence" value="ECO:0007669"/>
    <property type="project" value="UniProtKB-KW"/>
</dbReference>
<keyword evidence="14 15" id="KW-0472">Membrane</keyword>
<dbReference type="PROSITE" id="PS50109">
    <property type="entry name" value="HIS_KIN"/>
    <property type="match status" value="1"/>
</dbReference>
<dbReference type="SMART" id="SM00387">
    <property type="entry name" value="HATPase_c"/>
    <property type="match status" value="1"/>
</dbReference>
<keyword evidence="10 18" id="KW-0418">Kinase</keyword>
<dbReference type="InterPro" id="IPR003594">
    <property type="entry name" value="HATPase_dom"/>
</dbReference>
<evidence type="ECO:0000256" key="15">
    <source>
        <dbReference type="SAM" id="Phobius"/>
    </source>
</evidence>
<evidence type="ECO:0000256" key="14">
    <source>
        <dbReference type="ARBA" id="ARBA00023136"/>
    </source>
</evidence>
<dbReference type="PROSITE" id="PS50885">
    <property type="entry name" value="HAMP"/>
    <property type="match status" value="1"/>
</dbReference>
<dbReference type="Pfam" id="PF00512">
    <property type="entry name" value="HisKA"/>
    <property type="match status" value="1"/>
</dbReference>
<evidence type="ECO:0000313" key="18">
    <source>
        <dbReference type="EMBL" id="SIR36755.1"/>
    </source>
</evidence>
<dbReference type="Pfam" id="PF02518">
    <property type="entry name" value="HATPase_c"/>
    <property type="match status" value="1"/>
</dbReference>
<evidence type="ECO:0000256" key="11">
    <source>
        <dbReference type="ARBA" id="ARBA00022840"/>
    </source>
</evidence>
<evidence type="ECO:0000259" key="17">
    <source>
        <dbReference type="PROSITE" id="PS50885"/>
    </source>
</evidence>
<keyword evidence="9" id="KW-0547">Nucleotide-binding</keyword>
<evidence type="ECO:0000256" key="4">
    <source>
        <dbReference type="ARBA" id="ARBA00015735"/>
    </source>
</evidence>
<dbReference type="PANTHER" id="PTHR45528:SF12">
    <property type="entry name" value="SENSOR HISTIDINE KINASE ARSS"/>
    <property type="match status" value="1"/>
</dbReference>
<organism evidence="18 19">
    <name type="scientific">Paenibacillus macquariensis</name>
    <dbReference type="NCBI Taxonomy" id="948756"/>
    <lineage>
        <taxon>Bacteria</taxon>
        <taxon>Bacillati</taxon>
        <taxon>Bacillota</taxon>
        <taxon>Bacilli</taxon>
        <taxon>Bacillales</taxon>
        <taxon>Paenibacillaceae</taxon>
        <taxon>Paenibacillus</taxon>
    </lineage>
</organism>
<feature type="domain" description="HAMP" evidence="17">
    <location>
        <begin position="186"/>
        <end position="239"/>
    </location>
</feature>
<keyword evidence="7" id="KW-0808">Transferase</keyword>
<dbReference type="Proteomes" id="UP000186666">
    <property type="component" value="Unassembled WGS sequence"/>
</dbReference>
<evidence type="ECO:0000256" key="3">
    <source>
        <dbReference type="ARBA" id="ARBA00012438"/>
    </source>
</evidence>
<evidence type="ECO:0000256" key="10">
    <source>
        <dbReference type="ARBA" id="ARBA00022777"/>
    </source>
</evidence>
<feature type="domain" description="Histidine kinase" evidence="16">
    <location>
        <begin position="247"/>
        <end position="463"/>
    </location>
</feature>
<dbReference type="SUPFAM" id="SSF55874">
    <property type="entry name" value="ATPase domain of HSP90 chaperone/DNA topoisomerase II/histidine kinase"/>
    <property type="match status" value="1"/>
</dbReference>
<dbReference type="InterPro" id="IPR005467">
    <property type="entry name" value="His_kinase_dom"/>
</dbReference>
<evidence type="ECO:0000256" key="12">
    <source>
        <dbReference type="ARBA" id="ARBA00022989"/>
    </source>
</evidence>
<dbReference type="CDD" id="cd00082">
    <property type="entry name" value="HisKA"/>
    <property type="match status" value="1"/>
</dbReference>
<dbReference type="EC" id="2.7.13.3" evidence="3"/>
<dbReference type="PANTHER" id="PTHR45528">
    <property type="entry name" value="SENSOR HISTIDINE KINASE CPXA"/>
    <property type="match status" value="1"/>
</dbReference>
<dbReference type="InterPro" id="IPR036890">
    <property type="entry name" value="HATPase_C_sf"/>
</dbReference>
<evidence type="ECO:0000313" key="19">
    <source>
        <dbReference type="Proteomes" id="UP000186666"/>
    </source>
</evidence>
<dbReference type="EMBL" id="FTNK01000012">
    <property type="protein sequence ID" value="SIR36755.1"/>
    <property type="molecule type" value="Genomic_DNA"/>
</dbReference>
<evidence type="ECO:0000256" key="13">
    <source>
        <dbReference type="ARBA" id="ARBA00023012"/>
    </source>
</evidence>
<keyword evidence="8 15" id="KW-0812">Transmembrane</keyword>
<name>A0ABY1K7C5_9BACL</name>
<evidence type="ECO:0000256" key="2">
    <source>
        <dbReference type="ARBA" id="ARBA00004651"/>
    </source>
</evidence>
<evidence type="ECO:0000259" key="16">
    <source>
        <dbReference type="PROSITE" id="PS50109"/>
    </source>
</evidence>
<dbReference type="CDD" id="cd06225">
    <property type="entry name" value="HAMP"/>
    <property type="match status" value="1"/>
</dbReference>
<keyword evidence="19" id="KW-1185">Reference proteome</keyword>
<comment type="subcellular location">
    <subcellularLocation>
        <location evidence="2">Cell membrane</location>
        <topology evidence="2">Multi-pass membrane protein</topology>
    </subcellularLocation>
</comment>
<keyword evidence="6" id="KW-0597">Phosphoprotein</keyword>
<dbReference type="RefSeq" id="WP_082867509.1">
    <property type="nucleotide sequence ID" value="NZ_FTNK01000012.1"/>
</dbReference>
<dbReference type="Pfam" id="PF00672">
    <property type="entry name" value="HAMP"/>
    <property type="match status" value="1"/>
</dbReference>
<protein>
    <recommendedName>
        <fullName evidence="4">Signal transduction histidine-protein kinase ArlS</fullName>
        <ecNumber evidence="3">2.7.13.3</ecNumber>
    </recommendedName>
</protein>
<dbReference type="InterPro" id="IPR003660">
    <property type="entry name" value="HAMP_dom"/>
</dbReference>
<keyword evidence="13" id="KW-0902">Two-component regulatory system</keyword>
<accession>A0ABY1K7C5</accession>
<evidence type="ECO:0000256" key="1">
    <source>
        <dbReference type="ARBA" id="ARBA00000085"/>
    </source>
</evidence>
<evidence type="ECO:0000256" key="7">
    <source>
        <dbReference type="ARBA" id="ARBA00022679"/>
    </source>
</evidence>
<reference evidence="18 19" key="1">
    <citation type="submission" date="2017-01" db="EMBL/GenBank/DDBJ databases">
        <authorList>
            <person name="Varghese N."/>
            <person name="Submissions S."/>
        </authorList>
    </citation>
    <scope>NUCLEOTIDE SEQUENCE [LARGE SCALE GENOMIC DNA]</scope>
    <source>
        <strain evidence="18 19">ATCC 23464</strain>
    </source>
</reference>
<comment type="caution">
    <text evidence="18">The sequence shown here is derived from an EMBL/GenBank/DDBJ whole genome shotgun (WGS) entry which is preliminary data.</text>
</comment>
<evidence type="ECO:0000256" key="5">
    <source>
        <dbReference type="ARBA" id="ARBA00022475"/>
    </source>
</evidence>
<sequence>MRGGLTKINALPIKWRITVWTSLWMCIFLLLYSSVQYLVLDRWSLLEEEHAIQKSMDEIVGYYTDNDSRDITASRGFLEKANQKDQLIRLVDRDENSLLTISDNLPDQWVLPKSVNTMTLESVWHNQEHLLILRNPIHIGSFTGTLEMVRNLENYEKLNHILLLVMIIGGVCGIAFSTLGGVLLGRQFIKPIAKLSTTMGNIQHNGLAERVDFIDNQDELSKLSHMFNEMMDRLEASFKQQNQFVEDASHELRTPIAIIEGHLKLLSRWGKDDPAVLNESLQASLEELARLTKLTQDLLASSHVEAIGIENDQAELSVILMKVVNDFTIVHPNFIFDVNYHSLSNIHLAVSANHLKQILMIVIDNAIKYSGNQNTIRIAGGTWTDNQVQIQIADRGIGISEEHIHHVFDRLYRVDEARSRKVGGSGLGLAIARRLVEGYRGHIHLTSALQQGTVVTITLPRST</sequence>
<evidence type="ECO:0000256" key="8">
    <source>
        <dbReference type="ARBA" id="ARBA00022692"/>
    </source>
</evidence>
<dbReference type="SMART" id="SM00304">
    <property type="entry name" value="HAMP"/>
    <property type="match status" value="1"/>
</dbReference>
<dbReference type="InterPro" id="IPR050398">
    <property type="entry name" value="HssS/ArlS-like"/>
</dbReference>
<proteinExistence type="predicted"/>
<dbReference type="Pfam" id="PF18719">
    <property type="entry name" value="ArlS_N"/>
    <property type="match status" value="1"/>
</dbReference>
<dbReference type="InterPro" id="IPR003661">
    <property type="entry name" value="HisK_dim/P_dom"/>
</dbReference>
<keyword evidence="11" id="KW-0067">ATP-binding</keyword>
<dbReference type="InterPro" id="IPR036097">
    <property type="entry name" value="HisK_dim/P_sf"/>
</dbReference>
<dbReference type="Gene3D" id="6.10.340.10">
    <property type="match status" value="1"/>
</dbReference>
<keyword evidence="12 15" id="KW-1133">Transmembrane helix</keyword>
<dbReference type="PRINTS" id="PR00344">
    <property type="entry name" value="BCTRLSENSOR"/>
</dbReference>
<dbReference type="SUPFAM" id="SSF158472">
    <property type="entry name" value="HAMP domain-like"/>
    <property type="match status" value="1"/>
</dbReference>
<dbReference type="InterPro" id="IPR004358">
    <property type="entry name" value="Sig_transdc_His_kin-like_C"/>
</dbReference>
<dbReference type="Gene3D" id="3.30.565.10">
    <property type="entry name" value="Histidine kinase-like ATPase, C-terminal domain"/>
    <property type="match status" value="1"/>
</dbReference>
<comment type="catalytic activity">
    <reaction evidence="1">
        <text>ATP + protein L-histidine = ADP + protein N-phospho-L-histidine.</text>
        <dbReference type="EC" id="2.7.13.3"/>
    </reaction>
</comment>